<dbReference type="PROSITE" id="PS51186">
    <property type="entry name" value="GNAT"/>
    <property type="match status" value="1"/>
</dbReference>
<dbReference type="PANTHER" id="PTHR43792">
    <property type="entry name" value="GNAT FAMILY, PUTATIVE (AFU_ORTHOLOGUE AFUA_3G00765)-RELATED-RELATED"/>
    <property type="match status" value="1"/>
</dbReference>
<sequence>MAEDFEPWADFMADEVATRFIGGPQPRAVAWRGFLSVVGAWTIQGFAMFSVIEKDTGRWIGRLGPWVPEGWPGTEVGWGIVREAWGKGYATEGAAAAIEWAFEHLGWSEVIHSIDPQNKASQRVAIRLGSTTRRPGRLPPPYEDDPVEIWSQTREQWRARKGA</sequence>
<keyword evidence="1" id="KW-0472">Membrane</keyword>
<dbReference type="KEGG" id="caul:KCG34_17165"/>
<dbReference type="PANTHER" id="PTHR43792:SF1">
    <property type="entry name" value="N-ACETYLTRANSFERASE DOMAIN-CONTAINING PROTEIN"/>
    <property type="match status" value="1"/>
</dbReference>
<evidence type="ECO:0000313" key="4">
    <source>
        <dbReference type="Proteomes" id="UP000676409"/>
    </source>
</evidence>
<gene>
    <name evidence="3" type="ORF">KCG34_17165</name>
</gene>
<dbReference type="InterPro" id="IPR051531">
    <property type="entry name" value="N-acetyltransferase"/>
</dbReference>
<evidence type="ECO:0000313" key="3">
    <source>
        <dbReference type="EMBL" id="QUD86793.1"/>
    </source>
</evidence>
<dbReference type="EMBL" id="CP073078">
    <property type="protein sequence ID" value="QUD86793.1"/>
    <property type="molecule type" value="Genomic_DNA"/>
</dbReference>
<feature type="transmembrane region" description="Helical" evidence="1">
    <location>
        <begin position="29"/>
        <end position="52"/>
    </location>
</feature>
<name>A0A975ITH4_9CAUL</name>
<accession>A0A975ITH4</accession>
<keyword evidence="1" id="KW-0812">Transmembrane</keyword>
<dbReference type="AlphaFoldDB" id="A0A975ITH4"/>
<evidence type="ECO:0000259" key="2">
    <source>
        <dbReference type="PROSITE" id="PS51186"/>
    </source>
</evidence>
<keyword evidence="4" id="KW-1185">Reference proteome</keyword>
<protein>
    <submittedName>
        <fullName evidence="3">GNAT family N-acetyltransferase</fullName>
    </submittedName>
</protein>
<reference evidence="3" key="1">
    <citation type="submission" date="2021-04" db="EMBL/GenBank/DDBJ databases">
        <title>The complete genome sequence of Caulobacter sp. S6.</title>
        <authorList>
            <person name="Tang Y."/>
            <person name="Ouyang W."/>
            <person name="Liu Q."/>
            <person name="Huang B."/>
            <person name="Guo Z."/>
            <person name="Lei P."/>
        </authorList>
    </citation>
    <scope>NUCLEOTIDE SEQUENCE</scope>
    <source>
        <strain evidence="3">S6</strain>
    </source>
</reference>
<dbReference type="InterPro" id="IPR016181">
    <property type="entry name" value="Acyl_CoA_acyltransferase"/>
</dbReference>
<dbReference type="GO" id="GO:0016747">
    <property type="term" value="F:acyltransferase activity, transferring groups other than amino-acyl groups"/>
    <property type="evidence" value="ECO:0007669"/>
    <property type="project" value="InterPro"/>
</dbReference>
<organism evidence="3 4">
    <name type="scientific">Phenylobacterium montanum</name>
    <dbReference type="NCBI Taxonomy" id="2823693"/>
    <lineage>
        <taxon>Bacteria</taxon>
        <taxon>Pseudomonadati</taxon>
        <taxon>Pseudomonadota</taxon>
        <taxon>Alphaproteobacteria</taxon>
        <taxon>Caulobacterales</taxon>
        <taxon>Caulobacteraceae</taxon>
        <taxon>Phenylobacterium</taxon>
    </lineage>
</organism>
<feature type="domain" description="N-acetyltransferase" evidence="2">
    <location>
        <begin position="1"/>
        <end position="155"/>
    </location>
</feature>
<dbReference type="SUPFAM" id="SSF55729">
    <property type="entry name" value="Acyl-CoA N-acyltransferases (Nat)"/>
    <property type="match status" value="1"/>
</dbReference>
<dbReference type="Proteomes" id="UP000676409">
    <property type="component" value="Chromosome"/>
</dbReference>
<dbReference type="RefSeq" id="WP_211936845.1">
    <property type="nucleotide sequence ID" value="NZ_CP073078.1"/>
</dbReference>
<dbReference type="Pfam" id="PF13302">
    <property type="entry name" value="Acetyltransf_3"/>
    <property type="match status" value="1"/>
</dbReference>
<proteinExistence type="predicted"/>
<keyword evidence="1" id="KW-1133">Transmembrane helix</keyword>
<evidence type="ECO:0000256" key="1">
    <source>
        <dbReference type="SAM" id="Phobius"/>
    </source>
</evidence>
<dbReference type="InterPro" id="IPR000182">
    <property type="entry name" value="GNAT_dom"/>
</dbReference>
<dbReference type="Gene3D" id="3.40.630.30">
    <property type="match status" value="1"/>
</dbReference>